<dbReference type="InterPro" id="IPR007433">
    <property type="entry name" value="DUF481"/>
</dbReference>
<evidence type="ECO:0000256" key="1">
    <source>
        <dbReference type="SAM" id="SignalP"/>
    </source>
</evidence>
<dbReference type="KEGG" id="salm:D0Y50_14550"/>
<keyword evidence="3" id="KW-1185">Reference proteome</keyword>
<organism evidence="2 3">
    <name type="scientific">Salinimonas sediminis</name>
    <dbReference type="NCBI Taxonomy" id="2303538"/>
    <lineage>
        <taxon>Bacteria</taxon>
        <taxon>Pseudomonadati</taxon>
        <taxon>Pseudomonadota</taxon>
        <taxon>Gammaproteobacteria</taxon>
        <taxon>Alteromonadales</taxon>
        <taxon>Alteromonadaceae</taxon>
        <taxon>Alteromonas/Salinimonas group</taxon>
        <taxon>Salinimonas</taxon>
    </lineage>
</organism>
<evidence type="ECO:0000313" key="2">
    <source>
        <dbReference type="EMBL" id="AXR07462.1"/>
    </source>
</evidence>
<protein>
    <submittedName>
        <fullName evidence="2">DUF481 domain-containing protein</fullName>
    </submittedName>
</protein>
<dbReference type="AlphaFoldDB" id="A0A346NPK5"/>
<evidence type="ECO:0000313" key="3">
    <source>
        <dbReference type="Proteomes" id="UP000262073"/>
    </source>
</evidence>
<dbReference type="OrthoDB" id="5292716at2"/>
<dbReference type="Proteomes" id="UP000262073">
    <property type="component" value="Chromosome"/>
</dbReference>
<gene>
    <name evidence="2" type="ORF">D0Y50_14550</name>
</gene>
<sequence>MQNQSRMRLWVLAVIACGSVPSYAADKNLIQTLYHTDFTYNQNEQEDLFSLDGELGVLNATGNTDAFSLKAAITSEQETSHWNNNYSAVLLYKQIEVENDGVTEDQVSAQRFYGAAQFDYKLQTPGRRFFMYGDYENDQFNGYDYRATLASGWSQRVWNTDESMFRYSVGPGYGFVSAEDGTQTNVNNGFILRASSEYQYQWYTGSRFRQFLSAEVGADNIKTRSETALSANLFDSLAMKLSFVAAFETQPLQGVPNLNTETSLTVVYRFF</sequence>
<name>A0A346NPK5_9ALTE</name>
<dbReference type="EMBL" id="CP031769">
    <property type="protein sequence ID" value="AXR07462.1"/>
    <property type="molecule type" value="Genomic_DNA"/>
</dbReference>
<reference evidence="2 3" key="1">
    <citation type="submission" date="2018-08" db="EMBL/GenBank/DDBJ databases">
        <title>Salinimonas sediminis sp. nov., a piezophilic bacterium isolated from a deep-sea sediment sample from the New Britain Trench.</title>
        <authorList>
            <person name="Cao J."/>
        </authorList>
    </citation>
    <scope>NUCLEOTIDE SEQUENCE [LARGE SCALE GENOMIC DNA]</scope>
    <source>
        <strain evidence="2 3">N102</strain>
    </source>
</reference>
<accession>A0A346NPK5</accession>
<feature type="signal peptide" evidence="1">
    <location>
        <begin position="1"/>
        <end position="24"/>
    </location>
</feature>
<proteinExistence type="predicted"/>
<keyword evidence="1" id="KW-0732">Signal</keyword>
<dbReference type="Pfam" id="PF04338">
    <property type="entry name" value="DUF481"/>
    <property type="match status" value="1"/>
</dbReference>
<feature type="chain" id="PRO_5016715837" evidence="1">
    <location>
        <begin position="25"/>
        <end position="271"/>
    </location>
</feature>